<accession>A0ABZ1NTT2</accession>
<dbReference type="Gene3D" id="1.10.10.10">
    <property type="entry name" value="Winged helix-like DNA-binding domain superfamily/Winged helix DNA-binding domain"/>
    <property type="match status" value="1"/>
</dbReference>
<dbReference type="RefSeq" id="WP_328340329.1">
    <property type="nucleotide sequence ID" value="NZ_CP107906.1"/>
</dbReference>
<dbReference type="EMBL" id="CP107906">
    <property type="protein sequence ID" value="WUG95168.1"/>
    <property type="molecule type" value="Genomic_DNA"/>
</dbReference>
<keyword evidence="2" id="KW-1185">Reference proteome</keyword>
<name>A0ABZ1NTT2_STRVL</name>
<dbReference type="InterPro" id="IPR036388">
    <property type="entry name" value="WH-like_DNA-bd_sf"/>
</dbReference>
<gene>
    <name evidence="1" type="ORF">OHB29_20120</name>
</gene>
<sequence length="139" mass="14985">MAERLGLHPADLRCVSLLGLESGPHTTGEIAKLTGLTSGSATVWWTGWRGGPVERRPDLHDRRKMLVSLAARRGPEIEAAWEIPGRAFGEALGEFTDEDTRERSGSGNGVQTCVHRDKVSLGGRTGGTQKLQAIVQLCL</sequence>
<dbReference type="SUPFAM" id="SSF46785">
    <property type="entry name" value="Winged helix' DNA-binding domain"/>
    <property type="match status" value="1"/>
</dbReference>
<dbReference type="InterPro" id="IPR036390">
    <property type="entry name" value="WH_DNA-bd_sf"/>
</dbReference>
<organism evidence="1 2">
    <name type="scientific">Streptomyces violaceus</name>
    <name type="common">Streptomyces venezuelae</name>
    <dbReference type="NCBI Taxonomy" id="1936"/>
    <lineage>
        <taxon>Bacteria</taxon>
        <taxon>Bacillati</taxon>
        <taxon>Actinomycetota</taxon>
        <taxon>Actinomycetes</taxon>
        <taxon>Kitasatosporales</taxon>
        <taxon>Streptomycetaceae</taxon>
        <taxon>Streptomyces</taxon>
    </lineage>
</organism>
<dbReference type="Proteomes" id="UP001341259">
    <property type="component" value="Chromosome"/>
</dbReference>
<proteinExistence type="predicted"/>
<evidence type="ECO:0000313" key="2">
    <source>
        <dbReference type="Proteomes" id="UP001341259"/>
    </source>
</evidence>
<reference evidence="1 2" key="1">
    <citation type="submission" date="2022-10" db="EMBL/GenBank/DDBJ databases">
        <title>The complete genomes of actinobacterial strains from the NBC collection.</title>
        <authorList>
            <person name="Joergensen T.S."/>
            <person name="Alvarez Arevalo M."/>
            <person name="Sterndorff E.B."/>
            <person name="Faurdal D."/>
            <person name="Vuksanovic O."/>
            <person name="Mourched A.-S."/>
            <person name="Charusanti P."/>
            <person name="Shaw S."/>
            <person name="Blin K."/>
            <person name="Weber T."/>
        </authorList>
    </citation>
    <scope>NUCLEOTIDE SEQUENCE [LARGE SCALE GENOMIC DNA]</scope>
    <source>
        <strain evidence="1 2">NBC_00456</strain>
    </source>
</reference>
<protein>
    <submittedName>
        <fullName evidence="1">MarR family winged helix-turn-helix transcriptional regulator</fullName>
    </submittedName>
</protein>
<evidence type="ECO:0000313" key="1">
    <source>
        <dbReference type="EMBL" id="WUG95168.1"/>
    </source>
</evidence>